<keyword evidence="2" id="KW-0812">Transmembrane</keyword>
<evidence type="ECO:0000256" key="1">
    <source>
        <dbReference type="SAM" id="MobiDB-lite"/>
    </source>
</evidence>
<keyword evidence="2" id="KW-0472">Membrane</keyword>
<evidence type="ECO:0000256" key="2">
    <source>
        <dbReference type="SAM" id="Phobius"/>
    </source>
</evidence>
<feature type="transmembrane region" description="Helical" evidence="2">
    <location>
        <begin position="103"/>
        <end position="123"/>
    </location>
</feature>
<dbReference type="Proteomes" id="UP001201812">
    <property type="component" value="Unassembled WGS sequence"/>
</dbReference>
<gene>
    <name evidence="3" type="ORF">DdX_21504</name>
</gene>
<evidence type="ECO:0000313" key="3">
    <source>
        <dbReference type="EMBL" id="KAI1691991.1"/>
    </source>
</evidence>
<protein>
    <submittedName>
        <fullName evidence="3">Uncharacterized protein</fullName>
    </submittedName>
</protein>
<organism evidence="3 4">
    <name type="scientific">Ditylenchus destructor</name>
    <dbReference type="NCBI Taxonomy" id="166010"/>
    <lineage>
        <taxon>Eukaryota</taxon>
        <taxon>Metazoa</taxon>
        <taxon>Ecdysozoa</taxon>
        <taxon>Nematoda</taxon>
        <taxon>Chromadorea</taxon>
        <taxon>Rhabditida</taxon>
        <taxon>Tylenchina</taxon>
        <taxon>Tylenchomorpha</taxon>
        <taxon>Sphaerularioidea</taxon>
        <taxon>Anguinidae</taxon>
        <taxon>Anguininae</taxon>
        <taxon>Ditylenchus</taxon>
    </lineage>
</organism>
<feature type="compositionally biased region" description="Basic and acidic residues" evidence="1">
    <location>
        <begin position="1"/>
        <end position="22"/>
    </location>
</feature>
<evidence type="ECO:0000313" key="4">
    <source>
        <dbReference type="Proteomes" id="UP001201812"/>
    </source>
</evidence>
<feature type="compositionally biased region" description="Basic residues" evidence="1">
    <location>
        <begin position="47"/>
        <end position="56"/>
    </location>
</feature>
<name>A0AAD4QT12_9BILA</name>
<dbReference type="AlphaFoldDB" id="A0AAD4QT12"/>
<feature type="region of interest" description="Disordered" evidence="1">
    <location>
        <begin position="1"/>
        <end position="65"/>
    </location>
</feature>
<keyword evidence="4" id="KW-1185">Reference proteome</keyword>
<comment type="caution">
    <text evidence="3">The sequence shown here is derived from an EMBL/GenBank/DDBJ whole genome shotgun (WGS) entry which is preliminary data.</text>
</comment>
<proteinExistence type="predicted"/>
<feature type="compositionally biased region" description="Basic and acidic residues" evidence="1">
    <location>
        <begin position="33"/>
        <end position="46"/>
    </location>
</feature>
<sequence length="150" mass="16544">MNRSLRERSVPQCDKGHTETTDRGTATHGHPRTPPDDHHPADGHLRDHARRRRRNRLPPYHAEQHRQARCLHHAADVPRLTLISPPTLERTAMTTALIQTSATALRILALSAMMIAPVGALAWSNAGGLGIEKQGAGLVLFITLQRQAMS</sequence>
<keyword evidence="2" id="KW-1133">Transmembrane helix</keyword>
<dbReference type="EMBL" id="JAKKPZ010000842">
    <property type="protein sequence ID" value="KAI1691991.1"/>
    <property type="molecule type" value="Genomic_DNA"/>
</dbReference>
<reference evidence="3" key="1">
    <citation type="submission" date="2022-01" db="EMBL/GenBank/DDBJ databases">
        <title>Genome Sequence Resource for Two Populations of Ditylenchus destructor, the Migratory Endoparasitic Phytonematode.</title>
        <authorList>
            <person name="Zhang H."/>
            <person name="Lin R."/>
            <person name="Xie B."/>
        </authorList>
    </citation>
    <scope>NUCLEOTIDE SEQUENCE</scope>
    <source>
        <strain evidence="3">BazhouSP</strain>
    </source>
</reference>
<accession>A0AAD4QT12</accession>